<name>A0A7S6RCL1_9CYAN</name>
<dbReference type="Proteomes" id="UP000593846">
    <property type="component" value="Chromosome"/>
</dbReference>
<accession>A0A7S6RCL1</accession>
<protein>
    <submittedName>
        <fullName evidence="2">Uncharacterized protein</fullName>
    </submittedName>
</protein>
<sequence>MKEPFPIIDIPPDAPEADEDLGTKEKFWYRRHDNVNYLYKKTRQNTGEDWSEKIASELL</sequence>
<feature type="compositionally biased region" description="Low complexity" evidence="1">
    <location>
        <begin position="1"/>
        <end position="11"/>
    </location>
</feature>
<dbReference type="RefSeq" id="WP_200988101.1">
    <property type="nucleotide sequence ID" value="NZ_CP063311.1"/>
</dbReference>
<proteinExistence type="predicted"/>
<evidence type="ECO:0000313" key="2">
    <source>
        <dbReference type="EMBL" id="QOV22476.1"/>
    </source>
</evidence>
<evidence type="ECO:0000256" key="1">
    <source>
        <dbReference type="SAM" id="MobiDB-lite"/>
    </source>
</evidence>
<dbReference type="EMBL" id="CP063311">
    <property type="protein sequence ID" value="QOV22476.1"/>
    <property type="molecule type" value="Genomic_DNA"/>
</dbReference>
<dbReference type="KEGG" id="aee:IM676_17690"/>
<gene>
    <name evidence="2" type="ORF">IM676_17690</name>
</gene>
<reference evidence="3" key="1">
    <citation type="submission" date="2020-10" db="EMBL/GenBank/DDBJ databases">
        <title>Genome-based taxonomic classification of the species Anabaenopsis elenkinii.</title>
        <authorList>
            <person name="Delbaje E."/>
            <person name="Andreote A.P.D."/>
            <person name="Pellegrinetti T.A."/>
            <person name="Cruz R.B."/>
            <person name="Branco L.H.Z."/>
            <person name="Fiore M.F."/>
        </authorList>
    </citation>
    <scope>NUCLEOTIDE SEQUENCE [LARGE SCALE GENOMIC DNA]</scope>
    <source>
        <strain evidence="3">CCIBt3563</strain>
    </source>
</reference>
<keyword evidence="3" id="KW-1185">Reference proteome</keyword>
<dbReference type="AlphaFoldDB" id="A0A7S6RCL1"/>
<organism evidence="2 3">
    <name type="scientific">Anabaenopsis elenkinii CCIBt3563</name>
    <dbReference type="NCBI Taxonomy" id="2779889"/>
    <lineage>
        <taxon>Bacteria</taxon>
        <taxon>Bacillati</taxon>
        <taxon>Cyanobacteriota</taxon>
        <taxon>Cyanophyceae</taxon>
        <taxon>Nostocales</taxon>
        <taxon>Nodulariaceae</taxon>
        <taxon>Anabaenopsis</taxon>
    </lineage>
</organism>
<feature type="region of interest" description="Disordered" evidence="1">
    <location>
        <begin position="1"/>
        <end position="21"/>
    </location>
</feature>
<evidence type="ECO:0000313" key="3">
    <source>
        <dbReference type="Proteomes" id="UP000593846"/>
    </source>
</evidence>